<reference evidence="15" key="1">
    <citation type="submission" date="2020-12" db="EMBL/GenBank/DDBJ databases">
        <title>Clostridium thailandense sp. nov., a novel acetogenic bacterium isolated from peat land soil in Thailand.</title>
        <authorList>
            <person name="Chaikitkaew S."/>
            <person name="Birkeland N.K."/>
        </authorList>
    </citation>
    <scope>NUCLEOTIDE SEQUENCE</scope>
    <source>
        <strain evidence="15">DSM 17425</strain>
    </source>
</reference>
<protein>
    <recommendedName>
        <fullName evidence="3">histidine kinase</fullName>
        <ecNumber evidence="3">2.7.13.3</ecNumber>
    </recommendedName>
</protein>
<evidence type="ECO:0000259" key="13">
    <source>
        <dbReference type="PROSITE" id="PS50109"/>
    </source>
</evidence>
<dbReference type="InterPro" id="IPR010559">
    <property type="entry name" value="Sig_transdc_His_kin_internal"/>
</dbReference>
<dbReference type="EC" id="2.7.13.3" evidence="3"/>
<dbReference type="Gene3D" id="3.30.565.10">
    <property type="entry name" value="Histidine kinase-like ATPase, C-terminal domain"/>
    <property type="match status" value="1"/>
</dbReference>
<dbReference type="Pfam" id="PF06580">
    <property type="entry name" value="His_kinase"/>
    <property type="match status" value="1"/>
</dbReference>
<keyword evidence="11 12" id="KW-0472">Membrane</keyword>
<dbReference type="InterPro" id="IPR003594">
    <property type="entry name" value="HATPase_dom"/>
</dbReference>
<evidence type="ECO:0000256" key="11">
    <source>
        <dbReference type="ARBA" id="ARBA00023136"/>
    </source>
</evidence>
<dbReference type="InterPro" id="IPR033479">
    <property type="entry name" value="dCache_1"/>
</dbReference>
<feature type="transmembrane region" description="Helical" evidence="12">
    <location>
        <begin position="21"/>
        <end position="45"/>
    </location>
</feature>
<dbReference type="CDD" id="cd12912">
    <property type="entry name" value="PDC2_MCP_like"/>
    <property type="match status" value="1"/>
</dbReference>
<dbReference type="PANTHER" id="PTHR34220">
    <property type="entry name" value="SENSOR HISTIDINE KINASE YPDA"/>
    <property type="match status" value="1"/>
</dbReference>
<dbReference type="InterPro" id="IPR004358">
    <property type="entry name" value="Sig_transdc_His_kin-like_C"/>
</dbReference>
<evidence type="ECO:0000256" key="10">
    <source>
        <dbReference type="ARBA" id="ARBA00023012"/>
    </source>
</evidence>
<name>A0A934HNJ2_9CLOT</name>
<evidence type="ECO:0000259" key="14">
    <source>
        <dbReference type="PROSITE" id="PS50885"/>
    </source>
</evidence>
<dbReference type="EMBL" id="JAEEGB010000003">
    <property type="protein sequence ID" value="MBI6871400.1"/>
    <property type="molecule type" value="Genomic_DNA"/>
</dbReference>
<proteinExistence type="predicted"/>
<evidence type="ECO:0000256" key="5">
    <source>
        <dbReference type="ARBA" id="ARBA00022553"/>
    </source>
</evidence>
<dbReference type="GO" id="GO:0000155">
    <property type="term" value="F:phosphorelay sensor kinase activity"/>
    <property type="evidence" value="ECO:0007669"/>
    <property type="project" value="InterPro"/>
</dbReference>
<dbReference type="Gene3D" id="3.30.450.20">
    <property type="entry name" value="PAS domain"/>
    <property type="match status" value="2"/>
</dbReference>
<dbReference type="SUPFAM" id="SSF55874">
    <property type="entry name" value="ATPase domain of HSP90 chaperone/DNA topoisomerase II/histidine kinase"/>
    <property type="match status" value="1"/>
</dbReference>
<evidence type="ECO:0000256" key="9">
    <source>
        <dbReference type="ARBA" id="ARBA00022989"/>
    </source>
</evidence>
<comment type="subcellular location">
    <subcellularLocation>
        <location evidence="2">Cell membrane</location>
        <topology evidence="2">Multi-pass membrane protein</topology>
    </subcellularLocation>
</comment>
<keyword evidence="6" id="KW-0808">Transferase</keyword>
<evidence type="ECO:0000313" key="15">
    <source>
        <dbReference type="EMBL" id="MBI6871400.1"/>
    </source>
</evidence>
<evidence type="ECO:0000256" key="7">
    <source>
        <dbReference type="ARBA" id="ARBA00022692"/>
    </source>
</evidence>
<feature type="domain" description="HAMP" evidence="14">
    <location>
        <begin position="320"/>
        <end position="372"/>
    </location>
</feature>
<dbReference type="PRINTS" id="PR00344">
    <property type="entry name" value="BCTRLSENSOR"/>
</dbReference>
<dbReference type="RefSeq" id="WP_211140856.1">
    <property type="nucleotide sequence ID" value="NZ_JAEEGB010000003.1"/>
</dbReference>
<dbReference type="PROSITE" id="PS50109">
    <property type="entry name" value="HIS_KIN"/>
    <property type="match status" value="1"/>
</dbReference>
<evidence type="ECO:0000256" key="12">
    <source>
        <dbReference type="SAM" id="Phobius"/>
    </source>
</evidence>
<dbReference type="InterPro" id="IPR003660">
    <property type="entry name" value="HAMP_dom"/>
</dbReference>
<dbReference type="Pfam" id="PF02518">
    <property type="entry name" value="HATPase_c"/>
    <property type="match status" value="1"/>
</dbReference>
<dbReference type="CDD" id="cd06225">
    <property type="entry name" value="HAMP"/>
    <property type="match status" value="1"/>
</dbReference>
<evidence type="ECO:0000256" key="1">
    <source>
        <dbReference type="ARBA" id="ARBA00000085"/>
    </source>
</evidence>
<organism evidence="15 16">
    <name type="scientific">Clostridium aciditolerans</name>
    <dbReference type="NCBI Taxonomy" id="339861"/>
    <lineage>
        <taxon>Bacteria</taxon>
        <taxon>Bacillati</taxon>
        <taxon>Bacillota</taxon>
        <taxon>Clostridia</taxon>
        <taxon>Eubacteriales</taxon>
        <taxon>Clostridiaceae</taxon>
        <taxon>Clostridium</taxon>
    </lineage>
</organism>
<dbReference type="GO" id="GO:0005886">
    <property type="term" value="C:plasma membrane"/>
    <property type="evidence" value="ECO:0007669"/>
    <property type="project" value="UniProtKB-SubCell"/>
</dbReference>
<keyword evidence="9 12" id="KW-1133">Transmembrane helix</keyword>
<feature type="transmembrane region" description="Helical" evidence="12">
    <location>
        <begin position="296"/>
        <end position="318"/>
    </location>
</feature>
<dbReference type="InterPro" id="IPR050640">
    <property type="entry name" value="Bact_2-comp_sensor_kinase"/>
</dbReference>
<keyword evidence="5" id="KW-0597">Phosphoprotein</keyword>
<dbReference type="SMART" id="SM00387">
    <property type="entry name" value="HATPase_c"/>
    <property type="match status" value="1"/>
</dbReference>
<keyword evidence="4" id="KW-1003">Cell membrane</keyword>
<evidence type="ECO:0000256" key="8">
    <source>
        <dbReference type="ARBA" id="ARBA00022777"/>
    </source>
</evidence>
<comment type="caution">
    <text evidence="15">The sequence shown here is derived from an EMBL/GenBank/DDBJ whole genome shotgun (WGS) entry which is preliminary data.</text>
</comment>
<evidence type="ECO:0000313" key="16">
    <source>
        <dbReference type="Proteomes" id="UP000622687"/>
    </source>
</evidence>
<dbReference type="Pfam" id="PF00672">
    <property type="entry name" value="HAMP"/>
    <property type="match status" value="1"/>
</dbReference>
<keyword evidence="16" id="KW-1185">Reference proteome</keyword>
<dbReference type="Proteomes" id="UP000622687">
    <property type="component" value="Unassembled WGS sequence"/>
</dbReference>
<keyword evidence="8 15" id="KW-0418">Kinase</keyword>
<accession>A0A934HNJ2</accession>
<evidence type="ECO:0000256" key="4">
    <source>
        <dbReference type="ARBA" id="ARBA00022475"/>
    </source>
</evidence>
<keyword evidence="7 12" id="KW-0812">Transmembrane</keyword>
<dbReference type="SUPFAM" id="SSF158472">
    <property type="entry name" value="HAMP domain-like"/>
    <property type="match status" value="1"/>
</dbReference>
<evidence type="ECO:0000256" key="3">
    <source>
        <dbReference type="ARBA" id="ARBA00012438"/>
    </source>
</evidence>
<feature type="domain" description="Histidine kinase" evidence="13">
    <location>
        <begin position="483"/>
        <end position="586"/>
    </location>
</feature>
<dbReference type="PROSITE" id="PS50885">
    <property type="entry name" value="HAMP"/>
    <property type="match status" value="1"/>
</dbReference>
<dbReference type="Gene3D" id="6.10.340.10">
    <property type="match status" value="1"/>
</dbReference>
<dbReference type="SMART" id="SM00304">
    <property type="entry name" value="HAMP"/>
    <property type="match status" value="1"/>
</dbReference>
<sequence length="587" mass="67170">MLEFIREPVRMLVKFIRKSSIQLIITVSFTFVTIMAMLFVGIALFNRFSADSEQNAKISTKQIADEISVNMDYYLKNMIYISSLLESNIKKDEDLPSSRILNQMEIVLSTRDDIVGLAVFTDKGDIAAKLPNFEVKGRANIKNQSWFKEAISNPDKVNISLPHVHNIFYGNHSWVVSLSKCVKYKKGNEEATGVLLVDMNFRSLDQLCQQTKLGNMGYIYIIDDKGNIVYHPQQQLIYMGLKQENIKNVLKESSGNFIETFDNKQRLVTVKTVKITGWKIVGIYYMDQIAATKKNLGTYAVLIIILGILFVIAISTSLSAKISKPIKELEKCMKLVEEGRFDVEINVEGEYEVVRLSKAFNLMVLKITNLMEQIVKEQEEKRKSEFNALQAQINPHFLYNTLDSVVWMIENEKNQEAVTMITALARLFRISISKGKNIITVKEELEHAKNYLIIQKVRYKNKFQFKMEVQEEVLNYSTIKLILQPIIENSIYHGIECSVDEGEIFIYAGIENDKLLLMVKDTGLGMNEELVENILLTEHRKSKGSGVGIKNVDERIKLCYGSEYGLKIESELEVGTTVKIYLPLYIE</sequence>
<dbReference type="PANTHER" id="PTHR34220:SF7">
    <property type="entry name" value="SENSOR HISTIDINE KINASE YPDA"/>
    <property type="match status" value="1"/>
</dbReference>
<evidence type="ECO:0000256" key="6">
    <source>
        <dbReference type="ARBA" id="ARBA00022679"/>
    </source>
</evidence>
<dbReference type="InterPro" id="IPR036890">
    <property type="entry name" value="HATPase_C_sf"/>
</dbReference>
<dbReference type="InterPro" id="IPR005467">
    <property type="entry name" value="His_kinase_dom"/>
</dbReference>
<evidence type="ECO:0000256" key="2">
    <source>
        <dbReference type="ARBA" id="ARBA00004651"/>
    </source>
</evidence>
<gene>
    <name evidence="15" type="ORF">I6U51_01605</name>
</gene>
<comment type="catalytic activity">
    <reaction evidence="1">
        <text>ATP + protein L-histidine = ADP + protein N-phospho-L-histidine.</text>
        <dbReference type="EC" id="2.7.13.3"/>
    </reaction>
</comment>
<dbReference type="AlphaFoldDB" id="A0A934HNJ2"/>
<keyword evidence="10" id="KW-0902">Two-component regulatory system</keyword>
<dbReference type="Pfam" id="PF02743">
    <property type="entry name" value="dCache_1"/>
    <property type="match status" value="1"/>
</dbReference>